<feature type="compositionally biased region" description="Pro residues" evidence="1">
    <location>
        <begin position="297"/>
        <end position="315"/>
    </location>
</feature>
<evidence type="ECO:0000313" key="2">
    <source>
        <dbReference type="EMBL" id="CDR49688.1"/>
    </source>
</evidence>
<feature type="compositionally biased region" description="Low complexity" evidence="1">
    <location>
        <begin position="193"/>
        <end position="210"/>
    </location>
</feature>
<feature type="region of interest" description="Disordered" evidence="1">
    <location>
        <begin position="372"/>
        <end position="413"/>
    </location>
</feature>
<feature type="region of interest" description="Disordered" evidence="1">
    <location>
        <begin position="83"/>
        <end position="102"/>
    </location>
</feature>
<feature type="compositionally biased region" description="Basic residues" evidence="1">
    <location>
        <begin position="284"/>
        <end position="295"/>
    </location>
</feature>
<name>A0A061BNV9_RHOTO</name>
<feature type="compositionally biased region" description="Acidic residues" evidence="1">
    <location>
        <begin position="394"/>
        <end position="413"/>
    </location>
</feature>
<feature type="region of interest" description="Disordered" evidence="1">
    <location>
        <begin position="274"/>
        <end position="328"/>
    </location>
</feature>
<feature type="region of interest" description="Disordered" evidence="1">
    <location>
        <begin position="193"/>
        <end position="218"/>
    </location>
</feature>
<organism evidence="2">
    <name type="scientific">Rhodotorula toruloides</name>
    <name type="common">Yeast</name>
    <name type="synonym">Rhodosporidium toruloides</name>
    <dbReference type="NCBI Taxonomy" id="5286"/>
    <lineage>
        <taxon>Eukaryota</taxon>
        <taxon>Fungi</taxon>
        <taxon>Dikarya</taxon>
        <taxon>Basidiomycota</taxon>
        <taxon>Pucciniomycotina</taxon>
        <taxon>Microbotryomycetes</taxon>
        <taxon>Sporidiobolales</taxon>
        <taxon>Sporidiobolaceae</taxon>
        <taxon>Rhodotorula</taxon>
    </lineage>
</organism>
<dbReference type="OrthoDB" id="2529811at2759"/>
<dbReference type="AlphaFoldDB" id="A0A061BNV9"/>
<gene>
    <name evidence="2" type="ORF">RHTO0S_30e00276g</name>
</gene>
<accession>A0A061BNV9</accession>
<protein>
    <submittedName>
        <fullName evidence="2">RHTO0S30e00276g1_1</fullName>
    </submittedName>
</protein>
<sequence length="413" mass="44017">MDNTGAGIRPPSLTQPLVSLASISTEHFRPSPLTLDWLYSLPLPPGCPVQPFPQTSEDWALVEQYRLLCQGLTVMAEYERERARRQQRGEDPDAQPWDPRTSDDPAVVFAAECLFNGPDWVESEDHASSPSEHDDAAYEVIDSPSQAADAAFLGVLSAVQQQQQRNASSSSSTSFTTSIPLSLSDLTALSSALPLSSSSSQPPQTHLSPSQIPADGILSDSALSPASLPSLMSAIAELEQCVARLSLEASEARRLQRRMRGAVVGASAANVGAVGDGEAEAAKKKGKNRKKKKKVAPAPPPPPPLPPAVPAPPAPKQREGAGGDDSDLLNALHSVSMLDRRADEYRERLRVLKEQIHHHAAIADRLASSAAVSAPNSPAGQGANGHAHVHGDVDGEGFEEYEEEEEEVEVEVD</sequence>
<evidence type="ECO:0000256" key="1">
    <source>
        <dbReference type="SAM" id="MobiDB-lite"/>
    </source>
</evidence>
<dbReference type="EMBL" id="LK052965">
    <property type="protein sequence ID" value="CDR49688.1"/>
    <property type="molecule type" value="Genomic_DNA"/>
</dbReference>
<reference evidence="2" key="1">
    <citation type="journal article" date="2014" name="Genome Announc.">
        <title>Draft genome sequence of Rhodosporidium toruloides CECT1137, an oleaginous yeast of biotechnological interest.</title>
        <authorList>
            <person name="Morin N."/>
            <person name="Calcas X."/>
            <person name="Devillers H."/>
            <person name="Durrens P."/>
            <person name="Sherman D.J."/>
            <person name="Nicaud J.-M."/>
            <person name="Neuveglise C."/>
        </authorList>
    </citation>
    <scope>NUCLEOTIDE SEQUENCE</scope>
    <source>
        <strain evidence="2">CECT1137</strain>
    </source>
</reference>
<proteinExistence type="predicted"/>